<dbReference type="GeneID" id="87614512"/>
<dbReference type="RefSeq" id="WP_122963069.1">
    <property type="nucleotide sequence ID" value="NZ_BJMH01000001.1"/>
</dbReference>
<dbReference type="AlphaFoldDB" id="A0A4Y3PK34"/>
<evidence type="ECO:0000313" key="1">
    <source>
        <dbReference type="EMBL" id="GEB30811.1"/>
    </source>
</evidence>
<dbReference type="Proteomes" id="UP000316882">
    <property type="component" value="Unassembled WGS sequence"/>
</dbReference>
<gene>
    <name evidence="1" type="ORF">BPA01_03910</name>
</gene>
<comment type="caution">
    <text evidence="1">The sequence shown here is derived from an EMBL/GenBank/DDBJ whole genome shotgun (WGS) entry which is preliminary data.</text>
</comment>
<dbReference type="STRING" id="54914.AV540_13390"/>
<name>A0A4Y3PK34_BREPA</name>
<evidence type="ECO:0008006" key="3">
    <source>
        <dbReference type="Google" id="ProtNLM"/>
    </source>
</evidence>
<keyword evidence="2" id="KW-1185">Reference proteome</keyword>
<reference evidence="1 2" key="1">
    <citation type="submission" date="2019-06" db="EMBL/GenBank/DDBJ databases">
        <title>Whole genome shotgun sequence of Brevibacillus parabrevis NBRC 12334.</title>
        <authorList>
            <person name="Hosoyama A."/>
            <person name="Uohara A."/>
            <person name="Ohji S."/>
            <person name="Ichikawa N."/>
        </authorList>
    </citation>
    <scope>NUCLEOTIDE SEQUENCE [LARGE SCALE GENOMIC DNA]</scope>
    <source>
        <strain evidence="1 2">NBRC 12334</strain>
    </source>
</reference>
<dbReference type="EMBL" id="BJMH01000001">
    <property type="protein sequence ID" value="GEB30811.1"/>
    <property type="molecule type" value="Genomic_DNA"/>
</dbReference>
<evidence type="ECO:0000313" key="2">
    <source>
        <dbReference type="Proteomes" id="UP000316882"/>
    </source>
</evidence>
<protein>
    <recommendedName>
        <fullName evidence="3">IDEAL domain-containing protein</fullName>
    </recommendedName>
</protein>
<organism evidence="1 2">
    <name type="scientific">Brevibacillus parabrevis</name>
    <dbReference type="NCBI Taxonomy" id="54914"/>
    <lineage>
        <taxon>Bacteria</taxon>
        <taxon>Bacillati</taxon>
        <taxon>Bacillota</taxon>
        <taxon>Bacilli</taxon>
        <taxon>Bacillales</taxon>
        <taxon>Paenibacillaceae</taxon>
        <taxon>Brevibacillus</taxon>
    </lineage>
</organism>
<proteinExistence type="predicted"/>
<accession>A0A4Y3PK34</accession>
<sequence length="130" mass="14712">MNREQLLEISDWVLGKTKHGELVQGFVETVDSLRGIAKVYVVKCDNENTVGKIVTIPLQWLERMSTGTFDDLESLHDLIDLSLLIRDKAWFLELAAKAEAVRDSATEVQTGKARHFSVRNRLGTSAIWEQ</sequence>